<evidence type="ECO:0000313" key="6">
    <source>
        <dbReference type="Proteomes" id="UP000612585"/>
    </source>
</evidence>
<dbReference type="InterPro" id="IPR025110">
    <property type="entry name" value="AMP-bd_C"/>
</dbReference>
<dbReference type="PANTHER" id="PTHR43767">
    <property type="entry name" value="LONG-CHAIN-FATTY-ACID--COA LIGASE"/>
    <property type="match status" value="1"/>
</dbReference>
<feature type="domain" description="AMP-binding enzyme C-terminal" evidence="4">
    <location>
        <begin position="405"/>
        <end position="478"/>
    </location>
</feature>
<evidence type="ECO:0000256" key="2">
    <source>
        <dbReference type="ARBA" id="ARBA00022598"/>
    </source>
</evidence>
<dbReference type="Pfam" id="PF13193">
    <property type="entry name" value="AMP-binding_C"/>
    <property type="match status" value="1"/>
</dbReference>
<dbReference type="FunFam" id="3.30.300.30:FF:000008">
    <property type="entry name" value="2,3-dihydroxybenzoate-AMP ligase"/>
    <property type="match status" value="1"/>
</dbReference>
<keyword evidence="2" id="KW-0436">Ligase</keyword>
<dbReference type="Gene3D" id="3.30.300.30">
    <property type="match status" value="1"/>
</dbReference>
<dbReference type="Proteomes" id="UP000612585">
    <property type="component" value="Unassembled WGS sequence"/>
</dbReference>
<dbReference type="Gene3D" id="3.40.50.12780">
    <property type="entry name" value="N-terminal domain of ligase-like"/>
    <property type="match status" value="1"/>
</dbReference>
<evidence type="ECO:0000313" key="5">
    <source>
        <dbReference type="EMBL" id="GIJ60914.1"/>
    </source>
</evidence>
<dbReference type="EMBL" id="BOPG01000061">
    <property type="protein sequence ID" value="GIJ60914.1"/>
    <property type="molecule type" value="Genomic_DNA"/>
</dbReference>
<dbReference type="InterPro" id="IPR020845">
    <property type="entry name" value="AMP-binding_CS"/>
</dbReference>
<dbReference type="AlphaFoldDB" id="A0A8J3ZBG7"/>
<gene>
    <name evidence="5" type="ORF">Vau01_084300</name>
</gene>
<name>A0A8J3ZBG7_9ACTN</name>
<dbReference type="PROSITE" id="PS00455">
    <property type="entry name" value="AMP_BINDING"/>
    <property type="match status" value="1"/>
</dbReference>
<dbReference type="InterPro" id="IPR050237">
    <property type="entry name" value="ATP-dep_AMP-bd_enzyme"/>
</dbReference>
<keyword evidence="6" id="KW-1185">Reference proteome</keyword>
<dbReference type="CDD" id="cd17631">
    <property type="entry name" value="FACL_FadD13-like"/>
    <property type="match status" value="1"/>
</dbReference>
<protein>
    <submittedName>
        <fullName evidence="5">Acyl-CoA synthetase</fullName>
    </submittedName>
</protein>
<dbReference type="InterPro" id="IPR045851">
    <property type="entry name" value="AMP-bd_C_sf"/>
</dbReference>
<evidence type="ECO:0000259" key="3">
    <source>
        <dbReference type="Pfam" id="PF00501"/>
    </source>
</evidence>
<dbReference type="InterPro" id="IPR000873">
    <property type="entry name" value="AMP-dep_synth/lig_dom"/>
</dbReference>
<comment type="caution">
    <text evidence="5">The sequence shown here is derived from an EMBL/GenBank/DDBJ whole genome shotgun (WGS) entry which is preliminary data.</text>
</comment>
<proteinExistence type="inferred from homology"/>
<dbReference type="SUPFAM" id="SSF56801">
    <property type="entry name" value="Acetyl-CoA synthetase-like"/>
    <property type="match status" value="1"/>
</dbReference>
<evidence type="ECO:0000256" key="1">
    <source>
        <dbReference type="ARBA" id="ARBA00006432"/>
    </source>
</evidence>
<sequence>MRNHGVGSWAARRARMSPHWVAVVHDGREWTFAEVSSRANAMAHVLAERGVTKGDRVAYLGPNHPAFLETLFATGLLGAIFVPLNTRLAAPELAYILADSGAAVLVHAPLSIVDDLRDVPARLALDGLDLDDAPADPLDVDVADTDVCMIMFTSGTTGRPKGAMLTHANIAWNSVNLLLDIDLTSTEVTLVNAPMFHVAALNMTVLPTFLKGGRSVLMSAFDPAATLELIERYGVTYTFGVPAQYQMLARSPGWDAADLSSLRSVSCGGAPVPAALIETYQRRGLTFLQGYGLSEAAPGVTYLRADDSARKAGSAGTSVFFGDVRVVRADGSIVDTGEPGEILTEGPNVMAGYWGLPDATAEVLSPDGWLRTGDIAVLDDEGFAYIRDRVKDLIISGGENIYPAEVEDALYAHPAVAECAVVGVPDEKWGEVGRAFVVLASPADPAELLDFLAGRIAKYKVPKSVVFVDSLPRTGSGKVLKKRLR</sequence>
<dbReference type="InterPro" id="IPR042099">
    <property type="entry name" value="ANL_N_sf"/>
</dbReference>
<organism evidence="5 6">
    <name type="scientific">Virgisporangium aurantiacum</name>
    <dbReference type="NCBI Taxonomy" id="175570"/>
    <lineage>
        <taxon>Bacteria</taxon>
        <taxon>Bacillati</taxon>
        <taxon>Actinomycetota</taxon>
        <taxon>Actinomycetes</taxon>
        <taxon>Micromonosporales</taxon>
        <taxon>Micromonosporaceae</taxon>
        <taxon>Virgisporangium</taxon>
    </lineage>
</organism>
<dbReference type="PANTHER" id="PTHR43767:SF7">
    <property type="entry name" value="MEDIUM_LONG-CHAIN-FATTY-ACID--COA LIGASE FADD8"/>
    <property type="match status" value="1"/>
</dbReference>
<accession>A0A8J3ZBG7</accession>
<dbReference type="Pfam" id="PF00501">
    <property type="entry name" value="AMP-binding"/>
    <property type="match status" value="1"/>
</dbReference>
<feature type="domain" description="AMP-dependent synthetase/ligase" evidence="3">
    <location>
        <begin position="12"/>
        <end position="354"/>
    </location>
</feature>
<dbReference type="RefSeq" id="WP_204005575.1">
    <property type="nucleotide sequence ID" value="NZ_BOPG01000061.1"/>
</dbReference>
<comment type="similarity">
    <text evidence="1">Belongs to the ATP-dependent AMP-binding enzyme family.</text>
</comment>
<evidence type="ECO:0000259" key="4">
    <source>
        <dbReference type="Pfam" id="PF13193"/>
    </source>
</evidence>
<reference evidence="5" key="1">
    <citation type="submission" date="2021-01" db="EMBL/GenBank/DDBJ databases">
        <title>Whole genome shotgun sequence of Virgisporangium aurantiacum NBRC 16421.</title>
        <authorList>
            <person name="Komaki H."/>
            <person name="Tamura T."/>
        </authorList>
    </citation>
    <scope>NUCLEOTIDE SEQUENCE</scope>
    <source>
        <strain evidence="5">NBRC 16421</strain>
    </source>
</reference>
<dbReference type="GO" id="GO:0016877">
    <property type="term" value="F:ligase activity, forming carbon-sulfur bonds"/>
    <property type="evidence" value="ECO:0007669"/>
    <property type="project" value="UniProtKB-ARBA"/>
</dbReference>